<dbReference type="Gene3D" id="2.40.170.20">
    <property type="entry name" value="TonB-dependent receptor, beta-barrel domain"/>
    <property type="match status" value="1"/>
</dbReference>
<dbReference type="SUPFAM" id="SSF49464">
    <property type="entry name" value="Carboxypeptidase regulatory domain-like"/>
    <property type="match status" value="1"/>
</dbReference>
<dbReference type="InterPro" id="IPR039426">
    <property type="entry name" value="TonB-dep_rcpt-like"/>
</dbReference>
<evidence type="ECO:0000256" key="3">
    <source>
        <dbReference type="ARBA" id="ARBA00022452"/>
    </source>
</evidence>
<keyword evidence="3" id="KW-1134">Transmembrane beta strand</keyword>
<keyword evidence="9" id="KW-0675">Receptor</keyword>
<evidence type="ECO:0000256" key="2">
    <source>
        <dbReference type="ARBA" id="ARBA00022448"/>
    </source>
</evidence>
<dbReference type="EMBL" id="DXFT01000003">
    <property type="protein sequence ID" value="HIX02527.1"/>
    <property type="molecule type" value="Genomic_DNA"/>
</dbReference>
<keyword evidence="2" id="KW-0813">Transport</keyword>
<feature type="domain" description="TonB-dependent receptor plug" evidence="8">
    <location>
        <begin position="170"/>
        <end position="248"/>
    </location>
</feature>
<dbReference type="Gene3D" id="2.170.130.10">
    <property type="entry name" value="TonB-dependent receptor, plug domain"/>
    <property type="match status" value="1"/>
</dbReference>
<dbReference type="Proteomes" id="UP000824202">
    <property type="component" value="Unassembled WGS sequence"/>
</dbReference>
<accession>A0A9D1UXZ6</accession>
<evidence type="ECO:0000256" key="7">
    <source>
        <dbReference type="ARBA" id="ARBA00023237"/>
    </source>
</evidence>
<evidence type="ECO:0000313" key="9">
    <source>
        <dbReference type="EMBL" id="HIX02527.1"/>
    </source>
</evidence>
<organism evidence="9 10">
    <name type="scientific">Candidatus Odoribacter faecigallinarum</name>
    <dbReference type="NCBI Taxonomy" id="2838706"/>
    <lineage>
        <taxon>Bacteria</taxon>
        <taxon>Pseudomonadati</taxon>
        <taxon>Bacteroidota</taxon>
        <taxon>Bacteroidia</taxon>
        <taxon>Bacteroidales</taxon>
        <taxon>Odoribacteraceae</taxon>
        <taxon>Odoribacter</taxon>
    </lineage>
</organism>
<keyword evidence="5" id="KW-0732">Signal</keyword>
<evidence type="ECO:0000313" key="10">
    <source>
        <dbReference type="Proteomes" id="UP000824202"/>
    </source>
</evidence>
<dbReference type="AlphaFoldDB" id="A0A9D1UXZ6"/>
<reference evidence="9" key="2">
    <citation type="submission" date="2021-04" db="EMBL/GenBank/DDBJ databases">
        <authorList>
            <person name="Gilroy R."/>
        </authorList>
    </citation>
    <scope>NUCLEOTIDE SEQUENCE</scope>
    <source>
        <strain evidence="9">23274</strain>
    </source>
</reference>
<dbReference type="GO" id="GO:0015344">
    <property type="term" value="F:siderophore uptake transmembrane transporter activity"/>
    <property type="evidence" value="ECO:0007669"/>
    <property type="project" value="TreeGrafter"/>
</dbReference>
<dbReference type="InterPro" id="IPR008969">
    <property type="entry name" value="CarboxyPept-like_regulatory"/>
</dbReference>
<reference evidence="9" key="1">
    <citation type="journal article" date="2021" name="PeerJ">
        <title>Extensive microbial diversity within the chicken gut microbiome revealed by metagenomics and culture.</title>
        <authorList>
            <person name="Gilroy R."/>
            <person name="Ravi A."/>
            <person name="Getino M."/>
            <person name="Pursley I."/>
            <person name="Horton D.L."/>
            <person name="Alikhan N.F."/>
            <person name="Baker D."/>
            <person name="Gharbi K."/>
            <person name="Hall N."/>
            <person name="Watson M."/>
            <person name="Adriaenssens E.M."/>
            <person name="Foster-Nyarko E."/>
            <person name="Jarju S."/>
            <person name="Secka A."/>
            <person name="Antonio M."/>
            <person name="Oren A."/>
            <person name="Chaudhuri R.R."/>
            <person name="La Ragione R."/>
            <person name="Hildebrand F."/>
            <person name="Pallen M.J."/>
        </authorList>
    </citation>
    <scope>NUCLEOTIDE SEQUENCE</scope>
    <source>
        <strain evidence="9">23274</strain>
    </source>
</reference>
<evidence type="ECO:0000259" key="8">
    <source>
        <dbReference type="Pfam" id="PF07715"/>
    </source>
</evidence>
<comment type="subcellular location">
    <subcellularLocation>
        <location evidence="1">Cell outer membrane</location>
        <topology evidence="1">Multi-pass membrane protein</topology>
    </subcellularLocation>
</comment>
<keyword evidence="6" id="KW-0472">Membrane</keyword>
<sequence>MRKLLFAIMVYVFSRVERMRVRFRALARLLRGRQRALVCLLFLAAGPSLYAQKYVTVCGFLEDRATGERLANATLYEMRTGRGTVCNEFGFYSLTLPPGDYTFRADYVGYLSAFLSMHLRADTACDIALERAGWLEEVIVRGKRPFVAGTQMGKHEFSAARIKAMPAILGESDLMRALAALPGVNSGVEGKSGISVRGGSPEQTAILLDGMPVYNVNHLFGYLSAFNGEALQAMTLYKGAIPARYGGRLSSVLDVSMREGNMKRLAGNFSLSPLAATLTVEGPLKKDEASFLVSGRYSWLNALMQGAYKIVDGGDVSSGVTFYDLNAKFNWICSSRDRLYFSFYNGWDMRIDKFFGGDKPDKNRNSWGNIGASLRWNRVVDSRLFTNTQLYYTRFRRTDLQKDYDDYRKAYEERKTYTDLQELTLSSAWEFMPTTAHTLRFGGVLSGQWFRPEMSYFRVMGNDTHFRDTTRGAVWSVCLYAEDDWQLAPRWRANAGIRASAHYTPHRSYYDLEPRLELTFLVNDRNSLKASWSRMSQPLHLLTTVSLGAPSELWVPVTDKVRPGRSDLYSIGYYRQVKDIWEFSVEAYYNDLRRVIRYRDDVAYVKQKDVSWQDYLHTGRGRGYGVEVMLNKTAGALNGWIAYTWSKSERSFDGIRDGIWFPFEYDRRHKLNVSTTYTFREVKEQKFLKMLAVNFTYASGNYTTVGLQYYPAAPLPYKAGDDVLGSWSGWEYIPHPNNVQLPAYHHLDVAFHLKNKKPKGDSWTFGIYNLYGRKNPSYYYRTGEGGETVIKRLSICLFVPCVTWSYTF</sequence>
<proteinExistence type="predicted"/>
<dbReference type="Gene3D" id="2.60.40.1120">
    <property type="entry name" value="Carboxypeptidase-like, regulatory domain"/>
    <property type="match status" value="1"/>
</dbReference>
<dbReference type="PANTHER" id="PTHR30069">
    <property type="entry name" value="TONB-DEPENDENT OUTER MEMBRANE RECEPTOR"/>
    <property type="match status" value="1"/>
</dbReference>
<evidence type="ECO:0000256" key="4">
    <source>
        <dbReference type="ARBA" id="ARBA00022692"/>
    </source>
</evidence>
<dbReference type="GO" id="GO:0044718">
    <property type="term" value="P:siderophore transmembrane transport"/>
    <property type="evidence" value="ECO:0007669"/>
    <property type="project" value="TreeGrafter"/>
</dbReference>
<evidence type="ECO:0000256" key="1">
    <source>
        <dbReference type="ARBA" id="ARBA00004571"/>
    </source>
</evidence>
<comment type="caution">
    <text evidence="9">The sequence shown here is derived from an EMBL/GenBank/DDBJ whole genome shotgun (WGS) entry which is preliminary data.</text>
</comment>
<dbReference type="InterPro" id="IPR012910">
    <property type="entry name" value="Plug_dom"/>
</dbReference>
<dbReference type="GO" id="GO:0009279">
    <property type="term" value="C:cell outer membrane"/>
    <property type="evidence" value="ECO:0007669"/>
    <property type="project" value="UniProtKB-SubCell"/>
</dbReference>
<gene>
    <name evidence="9" type="ORF">H9863_00205</name>
</gene>
<dbReference type="Pfam" id="PF13715">
    <property type="entry name" value="CarbopepD_reg_2"/>
    <property type="match status" value="1"/>
</dbReference>
<name>A0A9D1UXZ6_9BACT</name>
<evidence type="ECO:0000256" key="6">
    <source>
        <dbReference type="ARBA" id="ARBA00023136"/>
    </source>
</evidence>
<keyword evidence="7" id="KW-0998">Cell outer membrane</keyword>
<dbReference type="Pfam" id="PF07715">
    <property type="entry name" value="Plug"/>
    <property type="match status" value="1"/>
</dbReference>
<evidence type="ECO:0000256" key="5">
    <source>
        <dbReference type="ARBA" id="ARBA00022729"/>
    </source>
</evidence>
<dbReference type="SUPFAM" id="SSF56935">
    <property type="entry name" value="Porins"/>
    <property type="match status" value="1"/>
</dbReference>
<protein>
    <submittedName>
        <fullName evidence="9">TonB-dependent receptor</fullName>
    </submittedName>
</protein>
<dbReference type="InterPro" id="IPR036942">
    <property type="entry name" value="Beta-barrel_TonB_sf"/>
</dbReference>
<dbReference type="PANTHER" id="PTHR30069:SF29">
    <property type="entry name" value="HEMOGLOBIN AND HEMOGLOBIN-HAPTOGLOBIN-BINDING PROTEIN 1-RELATED"/>
    <property type="match status" value="1"/>
</dbReference>
<dbReference type="InterPro" id="IPR037066">
    <property type="entry name" value="Plug_dom_sf"/>
</dbReference>
<keyword evidence="4" id="KW-0812">Transmembrane</keyword>